<protein>
    <recommendedName>
        <fullName evidence="10">RecA family profile 1 domain-containing protein</fullName>
    </recommendedName>
</protein>
<comment type="caution">
    <text evidence="8">The sequence shown here is derived from an EMBL/GenBank/DDBJ whole genome shotgun (WGS) entry which is preliminary data.</text>
</comment>
<dbReference type="EMBL" id="AWTV01000009">
    <property type="protein sequence ID" value="KIH88922.1"/>
    <property type="molecule type" value="Genomic_DNA"/>
</dbReference>
<keyword evidence="6" id="KW-0539">Nucleus</keyword>
<dbReference type="InterPro" id="IPR052093">
    <property type="entry name" value="HR_Repair_Mediator"/>
</dbReference>
<feature type="compositionally biased region" description="Low complexity" evidence="7">
    <location>
        <begin position="134"/>
        <end position="144"/>
    </location>
</feature>
<evidence type="ECO:0000256" key="1">
    <source>
        <dbReference type="ARBA" id="ARBA00004123"/>
    </source>
</evidence>
<dbReference type="VEuPathDB" id="FungiDB:SPBR_06916"/>
<feature type="compositionally biased region" description="Acidic residues" evidence="7">
    <location>
        <begin position="424"/>
        <end position="437"/>
    </location>
</feature>
<dbReference type="GO" id="GO:0000707">
    <property type="term" value="P:meiotic DNA recombinase assembly"/>
    <property type="evidence" value="ECO:0007669"/>
    <property type="project" value="TreeGrafter"/>
</dbReference>
<dbReference type="AlphaFoldDB" id="A0A0C2IV99"/>
<dbReference type="GO" id="GO:0033065">
    <property type="term" value="C:Rad51C-XRCC3 complex"/>
    <property type="evidence" value="ECO:0007669"/>
    <property type="project" value="TreeGrafter"/>
</dbReference>
<evidence type="ECO:0008006" key="10">
    <source>
        <dbReference type="Google" id="ProtNLM"/>
    </source>
</evidence>
<dbReference type="OrthoDB" id="5957327at2759"/>
<dbReference type="GO" id="GO:0005657">
    <property type="term" value="C:replication fork"/>
    <property type="evidence" value="ECO:0007669"/>
    <property type="project" value="TreeGrafter"/>
</dbReference>
<dbReference type="Gene3D" id="3.40.50.300">
    <property type="entry name" value="P-loop containing nucleotide triphosphate hydrolases"/>
    <property type="match status" value="1"/>
</dbReference>
<dbReference type="InterPro" id="IPR027417">
    <property type="entry name" value="P-loop_NTPase"/>
</dbReference>
<feature type="region of interest" description="Disordered" evidence="7">
    <location>
        <begin position="101"/>
        <end position="146"/>
    </location>
</feature>
<dbReference type="PANTHER" id="PTHR46239:SF1">
    <property type="entry name" value="DNA REPAIR PROTEIN RAD51 HOMOLOG 3"/>
    <property type="match status" value="1"/>
</dbReference>
<dbReference type="GO" id="GO:0007131">
    <property type="term" value="P:reciprocal meiotic recombination"/>
    <property type="evidence" value="ECO:0007669"/>
    <property type="project" value="TreeGrafter"/>
</dbReference>
<evidence type="ECO:0000256" key="7">
    <source>
        <dbReference type="SAM" id="MobiDB-lite"/>
    </source>
</evidence>
<dbReference type="GO" id="GO:0000400">
    <property type="term" value="F:four-way junction DNA binding"/>
    <property type="evidence" value="ECO:0007669"/>
    <property type="project" value="TreeGrafter"/>
</dbReference>
<evidence type="ECO:0000256" key="4">
    <source>
        <dbReference type="ARBA" id="ARBA00022840"/>
    </source>
</evidence>
<reference evidence="8 9" key="1">
    <citation type="journal article" date="2014" name="BMC Genomics">
        <title>Comparative genomics of the major fungal agents of human and animal Sporotrichosis: Sporothrix schenckii and Sporothrix brasiliensis.</title>
        <authorList>
            <person name="Teixeira M.M."/>
            <person name="de Almeida L.G."/>
            <person name="Kubitschek-Barreira P."/>
            <person name="Alves F.L."/>
            <person name="Kioshima E.S."/>
            <person name="Abadio A.K."/>
            <person name="Fernandes L."/>
            <person name="Derengowski L.S."/>
            <person name="Ferreira K.S."/>
            <person name="Souza R.C."/>
            <person name="Ruiz J.C."/>
            <person name="de Andrade N.C."/>
            <person name="Paes H.C."/>
            <person name="Nicola A.M."/>
            <person name="Albuquerque P."/>
            <person name="Gerber A.L."/>
            <person name="Martins V.P."/>
            <person name="Peconick L.D."/>
            <person name="Neto A.V."/>
            <person name="Chaucanez C.B."/>
            <person name="Silva P.A."/>
            <person name="Cunha O.L."/>
            <person name="de Oliveira F.F."/>
            <person name="dos Santos T.C."/>
            <person name="Barros A.L."/>
            <person name="Soares M.A."/>
            <person name="de Oliveira L.M."/>
            <person name="Marini M.M."/>
            <person name="Villalobos-Duno H."/>
            <person name="Cunha M.M."/>
            <person name="de Hoog S."/>
            <person name="da Silveira J.F."/>
            <person name="Henrissat B."/>
            <person name="Nino-Vega G.A."/>
            <person name="Cisalpino P.S."/>
            <person name="Mora-Montes H.M."/>
            <person name="Almeida S.R."/>
            <person name="Stajich J.E."/>
            <person name="Lopes-Bezerra L.M."/>
            <person name="Vasconcelos A.T."/>
            <person name="Felipe M.S."/>
        </authorList>
    </citation>
    <scope>NUCLEOTIDE SEQUENCE [LARGE SCALE GENOMIC DNA]</scope>
    <source>
        <strain evidence="8 9">5110</strain>
    </source>
</reference>
<keyword evidence="5" id="KW-0234">DNA repair</keyword>
<name>A0A0C2IV99_9PEZI</name>
<dbReference type="GeneID" id="63680093"/>
<dbReference type="Proteomes" id="UP000031575">
    <property type="component" value="Unassembled WGS sequence"/>
</dbReference>
<evidence type="ECO:0000256" key="2">
    <source>
        <dbReference type="ARBA" id="ARBA00022741"/>
    </source>
</evidence>
<dbReference type="GO" id="GO:0005524">
    <property type="term" value="F:ATP binding"/>
    <property type="evidence" value="ECO:0007669"/>
    <property type="project" value="UniProtKB-KW"/>
</dbReference>
<dbReference type="RefSeq" id="XP_040616932.1">
    <property type="nucleotide sequence ID" value="XM_040765172.1"/>
</dbReference>
<keyword evidence="2" id="KW-0547">Nucleotide-binding</keyword>
<evidence type="ECO:0000256" key="3">
    <source>
        <dbReference type="ARBA" id="ARBA00022763"/>
    </source>
</evidence>
<keyword evidence="4" id="KW-0067">ATP-binding</keyword>
<feature type="compositionally biased region" description="Basic and acidic residues" evidence="7">
    <location>
        <begin position="108"/>
        <end position="131"/>
    </location>
</feature>
<evidence type="ECO:0000256" key="5">
    <source>
        <dbReference type="ARBA" id="ARBA00023204"/>
    </source>
</evidence>
<feature type="region of interest" description="Disordered" evidence="7">
    <location>
        <begin position="417"/>
        <end position="522"/>
    </location>
</feature>
<keyword evidence="3" id="KW-0227">DNA damage</keyword>
<proteinExistence type="predicted"/>
<dbReference type="GO" id="GO:0008821">
    <property type="term" value="F:crossover junction DNA endonuclease activity"/>
    <property type="evidence" value="ECO:0007669"/>
    <property type="project" value="TreeGrafter"/>
</dbReference>
<evidence type="ECO:0000313" key="8">
    <source>
        <dbReference type="EMBL" id="KIH88922.1"/>
    </source>
</evidence>
<keyword evidence="9" id="KW-1185">Reference proteome</keyword>
<dbReference type="CDD" id="cd01393">
    <property type="entry name" value="RecA-like"/>
    <property type="match status" value="1"/>
</dbReference>
<gene>
    <name evidence="8" type="ORF">SPBR_06916</name>
</gene>
<comment type="subcellular location">
    <subcellularLocation>
        <location evidence="1">Nucleus</location>
    </subcellularLocation>
</comment>
<evidence type="ECO:0000256" key="6">
    <source>
        <dbReference type="ARBA" id="ARBA00023242"/>
    </source>
</evidence>
<accession>A0A0C2IV99</accession>
<dbReference type="GO" id="GO:0033063">
    <property type="term" value="C:Rad51B-Rad51C-Rad51D-XRCC2 complex"/>
    <property type="evidence" value="ECO:0007669"/>
    <property type="project" value="TreeGrafter"/>
</dbReference>
<dbReference type="SUPFAM" id="SSF52540">
    <property type="entry name" value="P-loop containing nucleoside triphosphate hydrolases"/>
    <property type="match status" value="1"/>
</dbReference>
<feature type="compositionally biased region" description="Acidic residues" evidence="7">
    <location>
        <begin position="460"/>
        <end position="475"/>
    </location>
</feature>
<dbReference type="PANTHER" id="PTHR46239">
    <property type="entry name" value="DNA REPAIR PROTEIN RAD51 HOMOLOG 3 RAD51C"/>
    <property type="match status" value="1"/>
</dbReference>
<evidence type="ECO:0000313" key="9">
    <source>
        <dbReference type="Proteomes" id="UP000031575"/>
    </source>
</evidence>
<sequence>MITAYRRNGTTIAAASVVASTRTATAAVPMDYHAIHGHDVANFSTPLTHRVLTVSAAEAEAALLSPSPASPTASETAPSPLRFVVSTGVATLDAILAGIDQPTQTSGDKPHSDEPAKGAEADGDATQREASPDTATTGRNAAVGTAGGVRRGQLTEIWGPPGVGKTAFGIQLAANALRQGGSSVWIAKDCFQSLCYDRLGDVYDSRCSGVDGAKGLEDGFVHFVCPSLPHFIAMLCPQPPAQPPCIPADTTLLVIDSLSALVNSALPRAVEGKGPPLMANGKKAPSPYDKRAQVLQCVAAALERLAETRNIAVVVLTQCASRVQTERGAALAPALNGVAWDRGITTRLVLFRDWAWKDNRPVGGRFAGVQKLNGYESDTGIDSIVGFDVTEVGLVEEHYTAVPPRSSIYKRKLGETELVPRGGDDDDYGWDDEDEDNLPSMPPQWQGSEDILLGHRRYDDDEEEADEDEYEEADKDDAGGTETAAIEGGRPESKDGTSPRIQLAGTIRSPRSIADSEDDSDF</sequence>
<organism evidence="8 9">
    <name type="scientific">Sporothrix brasiliensis 5110</name>
    <dbReference type="NCBI Taxonomy" id="1398154"/>
    <lineage>
        <taxon>Eukaryota</taxon>
        <taxon>Fungi</taxon>
        <taxon>Dikarya</taxon>
        <taxon>Ascomycota</taxon>
        <taxon>Pezizomycotina</taxon>
        <taxon>Sordariomycetes</taxon>
        <taxon>Sordariomycetidae</taxon>
        <taxon>Ophiostomatales</taxon>
        <taxon>Ophiostomataceae</taxon>
        <taxon>Sporothrix</taxon>
    </lineage>
</organism>
<dbReference type="HOGENOM" id="CLU_043547_1_0_1"/>